<evidence type="ECO:0000256" key="1">
    <source>
        <dbReference type="ARBA" id="ARBA00004141"/>
    </source>
</evidence>
<keyword evidence="8 10" id="KW-0472">Membrane</keyword>
<dbReference type="SMART" id="SM00184">
    <property type="entry name" value="RING"/>
    <property type="match status" value="1"/>
</dbReference>
<accession>A0ABR2JTF7</accession>
<dbReference type="Proteomes" id="UP001470230">
    <property type="component" value="Unassembled WGS sequence"/>
</dbReference>
<keyword evidence="5" id="KW-0833">Ubl conjugation pathway</keyword>
<dbReference type="PANTHER" id="PTHR15860:SF0">
    <property type="entry name" value="LP20373P"/>
    <property type="match status" value="1"/>
</dbReference>
<gene>
    <name evidence="12" type="ORF">M9Y10_044797</name>
</gene>
<dbReference type="InterPro" id="IPR044235">
    <property type="entry name" value="RNFT1/2"/>
</dbReference>
<evidence type="ECO:0000256" key="3">
    <source>
        <dbReference type="ARBA" id="ARBA00022723"/>
    </source>
</evidence>
<reference evidence="12 13" key="1">
    <citation type="submission" date="2024-04" db="EMBL/GenBank/DDBJ databases">
        <title>Tritrichomonas musculus Genome.</title>
        <authorList>
            <person name="Alves-Ferreira E."/>
            <person name="Grigg M."/>
            <person name="Lorenzi H."/>
            <person name="Galac M."/>
        </authorList>
    </citation>
    <scope>NUCLEOTIDE SEQUENCE [LARGE SCALE GENOMIC DNA]</scope>
    <source>
        <strain evidence="12 13">EAF2021</strain>
    </source>
</reference>
<feature type="domain" description="RING-type" evidence="11">
    <location>
        <begin position="243"/>
        <end position="280"/>
    </location>
</feature>
<protein>
    <submittedName>
        <fullName evidence="12">E3 ubiquitin-protein ligase rnf5</fullName>
    </submittedName>
</protein>
<feature type="transmembrane region" description="Helical" evidence="10">
    <location>
        <begin position="85"/>
        <end position="102"/>
    </location>
</feature>
<dbReference type="InterPro" id="IPR001841">
    <property type="entry name" value="Znf_RING"/>
</dbReference>
<evidence type="ECO:0000313" key="12">
    <source>
        <dbReference type="EMBL" id="KAK8882157.1"/>
    </source>
</evidence>
<evidence type="ECO:0000256" key="8">
    <source>
        <dbReference type="ARBA" id="ARBA00023136"/>
    </source>
</evidence>
<evidence type="ECO:0000256" key="7">
    <source>
        <dbReference type="ARBA" id="ARBA00022989"/>
    </source>
</evidence>
<keyword evidence="2 10" id="KW-0812">Transmembrane</keyword>
<evidence type="ECO:0000256" key="9">
    <source>
        <dbReference type="PROSITE-ProRule" id="PRU00175"/>
    </source>
</evidence>
<name>A0ABR2JTF7_9EUKA</name>
<proteinExistence type="predicted"/>
<feature type="transmembrane region" description="Helical" evidence="10">
    <location>
        <begin position="24"/>
        <end position="41"/>
    </location>
</feature>
<keyword evidence="13" id="KW-1185">Reference proteome</keyword>
<evidence type="ECO:0000256" key="5">
    <source>
        <dbReference type="ARBA" id="ARBA00022786"/>
    </source>
</evidence>
<dbReference type="Gene3D" id="3.30.40.10">
    <property type="entry name" value="Zinc/RING finger domain, C3HC4 (zinc finger)"/>
    <property type="match status" value="1"/>
</dbReference>
<keyword evidence="7 10" id="KW-1133">Transmembrane helix</keyword>
<sequence>MNQEINSALTASVWSQSEGFSRTYTMFGLIMLLLMISQTVFQNFKLTILNVFYLPIFWCIEIKISDVMKKMAVSSSYFNRKPLFLIPYIFILIGIEIFGFYISRYTDLIKCTNLFSTYFSALFVSVLFFIISSIIKLVSVVTGIVNFKYIRRGFFGIFQRFFLIIRNFSITSLWVAFFSSNENPTFLDIFISHSSPYCMIYVVFKCFIQLWLLWDFGFAIRDYRMNGKAALTSVPPEEVHDDCCICLDHPYEPVKLSCGHIFCYKCAFRWLTFHNTCPLCCAQVMESKQIEFADGFMPIASLFGCF</sequence>
<keyword evidence="4 9" id="KW-0863">Zinc-finger</keyword>
<keyword evidence="3" id="KW-0479">Metal-binding</keyword>
<comment type="caution">
    <text evidence="12">The sequence shown here is derived from an EMBL/GenBank/DDBJ whole genome shotgun (WGS) entry which is preliminary data.</text>
</comment>
<keyword evidence="6" id="KW-0862">Zinc</keyword>
<feature type="transmembrane region" description="Helical" evidence="10">
    <location>
        <begin position="122"/>
        <end position="145"/>
    </location>
</feature>
<comment type="subcellular location">
    <subcellularLocation>
        <location evidence="1">Membrane</location>
        <topology evidence="1">Multi-pass membrane protein</topology>
    </subcellularLocation>
</comment>
<dbReference type="InterPro" id="IPR017907">
    <property type="entry name" value="Znf_RING_CS"/>
</dbReference>
<evidence type="ECO:0000256" key="6">
    <source>
        <dbReference type="ARBA" id="ARBA00022833"/>
    </source>
</evidence>
<dbReference type="PANTHER" id="PTHR15860">
    <property type="entry name" value="UNCHARACTERIZED RING FINGER-CONTAINING PROTEIN"/>
    <property type="match status" value="1"/>
</dbReference>
<evidence type="ECO:0000256" key="4">
    <source>
        <dbReference type="ARBA" id="ARBA00022771"/>
    </source>
</evidence>
<feature type="transmembrane region" description="Helical" evidence="10">
    <location>
        <begin position="157"/>
        <end position="179"/>
    </location>
</feature>
<evidence type="ECO:0000259" key="11">
    <source>
        <dbReference type="PROSITE" id="PS50089"/>
    </source>
</evidence>
<dbReference type="InterPro" id="IPR013083">
    <property type="entry name" value="Znf_RING/FYVE/PHD"/>
</dbReference>
<dbReference type="SUPFAM" id="SSF57850">
    <property type="entry name" value="RING/U-box"/>
    <property type="match status" value="1"/>
</dbReference>
<organism evidence="12 13">
    <name type="scientific">Tritrichomonas musculus</name>
    <dbReference type="NCBI Taxonomy" id="1915356"/>
    <lineage>
        <taxon>Eukaryota</taxon>
        <taxon>Metamonada</taxon>
        <taxon>Parabasalia</taxon>
        <taxon>Tritrichomonadida</taxon>
        <taxon>Tritrichomonadidae</taxon>
        <taxon>Tritrichomonas</taxon>
    </lineage>
</organism>
<dbReference type="PROSITE" id="PS50089">
    <property type="entry name" value="ZF_RING_2"/>
    <property type="match status" value="1"/>
</dbReference>
<evidence type="ECO:0000256" key="10">
    <source>
        <dbReference type="SAM" id="Phobius"/>
    </source>
</evidence>
<feature type="transmembrane region" description="Helical" evidence="10">
    <location>
        <begin position="199"/>
        <end position="220"/>
    </location>
</feature>
<dbReference type="EMBL" id="JAPFFF010000009">
    <property type="protein sequence ID" value="KAK8882157.1"/>
    <property type="molecule type" value="Genomic_DNA"/>
</dbReference>
<evidence type="ECO:0000313" key="13">
    <source>
        <dbReference type="Proteomes" id="UP001470230"/>
    </source>
</evidence>
<feature type="transmembrane region" description="Helical" evidence="10">
    <location>
        <begin position="47"/>
        <end position="64"/>
    </location>
</feature>
<evidence type="ECO:0000256" key="2">
    <source>
        <dbReference type="ARBA" id="ARBA00022692"/>
    </source>
</evidence>
<dbReference type="Pfam" id="PF13639">
    <property type="entry name" value="zf-RING_2"/>
    <property type="match status" value="1"/>
</dbReference>
<dbReference type="PROSITE" id="PS00518">
    <property type="entry name" value="ZF_RING_1"/>
    <property type="match status" value="1"/>
</dbReference>